<gene>
    <name evidence="2" type="ORF">J1N35_000644</name>
</gene>
<evidence type="ECO:0000256" key="1">
    <source>
        <dbReference type="SAM" id="MobiDB-lite"/>
    </source>
</evidence>
<accession>A0A9D3WHU9</accession>
<feature type="compositionally biased region" description="Low complexity" evidence="1">
    <location>
        <begin position="244"/>
        <end position="260"/>
    </location>
</feature>
<dbReference type="OrthoDB" id="996639at2759"/>
<proteinExistence type="predicted"/>
<evidence type="ECO:0000313" key="3">
    <source>
        <dbReference type="Proteomes" id="UP000828251"/>
    </source>
</evidence>
<name>A0A9D3WHU9_9ROSI</name>
<sequence length="337" mass="38306">METRGRARKRPLEKVDGPTIELESRQDQLNDKMEKAFSDNMDVMQGVLNTAAGELTEKNNALEAMVLPLKEQTKELNICKVALGNGVLAAAPKPNIDVSKSKELNKMRLAMDVDNFLWEMKQYFRAKGIMDDATKFYSEYATNKARAKLRWLTHQCTVMECVREFSELMLQISNLGENEVFFSFMVRLKLWAKKVLQLRGVSKLFKAMTIAESLFYFVQRRNKFESSKPRGKGNGKGDEKQLVGNSNNNGGNGKLLNGKWKPNNKPNELVRCFLCEGLYIVKNCPKQSLLSTIEGDDEPDTTSMGLGSIQHFVEAKRVKENKKKPMKCFLYCGPHKL</sequence>
<reference evidence="2 3" key="1">
    <citation type="journal article" date="2021" name="Plant Biotechnol. J.">
        <title>Multi-omics assisted identification of the key and species-specific regulatory components of drought-tolerant mechanisms in Gossypium stocksii.</title>
        <authorList>
            <person name="Yu D."/>
            <person name="Ke L."/>
            <person name="Zhang D."/>
            <person name="Wu Y."/>
            <person name="Sun Y."/>
            <person name="Mei J."/>
            <person name="Sun J."/>
            <person name="Sun Y."/>
        </authorList>
    </citation>
    <scope>NUCLEOTIDE SEQUENCE [LARGE SCALE GENOMIC DNA]</scope>
    <source>
        <strain evidence="3">cv. E1</strain>
        <tissue evidence="2">Leaf</tissue>
    </source>
</reference>
<organism evidence="2 3">
    <name type="scientific">Gossypium stocksii</name>
    <dbReference type="NCBI Taxonomy" id="47602"/>
    <lineage>
        <taxon>Eukaryota</taxon>
        <taxon>Viridiplantae</taxon>
        <taxon>Streptophyta</taxon>
        <taxon>Embryophyta</taxon>
        <taxon>Tracheophyta</taxon>
        <taxon>Spermatophyta</taxon>
        <taxon>Magnoliopsida</taxon>
        <taxon>eudicotyledons</taxon>
        <taxon>Gunneridae</taxon>
        <taxon>Pentapetalae</taxon>
        <taxon>rosids</taxon>
        <taxon>malvids</taxon>
        <taxon>Malvales</taxon>
        <taxon>Malvaceae</taxon>
        <taxon>Malvoideae</taxon>
        <taxon>Gossypium</taxon>
    </lineage>
</organism>
<evidence type="ECO:0008006" key="4">
    <source>
        <dbReference type="Google" id="ProtNLM"/>
    </source>
</evidence>
<evidence type="ECO:0000313" key="2">
    <source>
        <dbReference type="EMBL" id="KAH1129266.1"/>
    </source>
</evidence>
<feature type="region of interest" description="Disordered" evidence="1">
    <location>
        <begin position="225"/>
        <end position="260"/>
    </location>
</feature>
<dbReference type="EMBL" id="JAIQCV010000001">
    <property type="protein sequence ID" value="KAH1129266.1"/>
    <property type="molecule type" value="Genomic_DNA"/>
</dbReference>
<keyword evidence="3" id="KW-1185">Reference proteome</keyword>
<dbReference type="Proteomes" id="UP000828251">
    <property type="component" value="Unassembled WGS sequence"/>
</dbReference>
<comment type="caution">
    <text evidence="2">The sequence shown here is derived from an EMBL/GenBank/DDBJ whole genome shotgun (WGS) entry which is preliminary data.</text>
</comment>
<protein>
    <recommendedName>
        <fullName evidence="4">Retrotransposon gag domain-containing protein</fullName>
    </recommendedName>
</protein>
<dbReference type="AlphaFoldDB" id="A0A9D3WHU9"/>